<keyword evidence="3" id="KW-1185">Reference proteome</keyword>
<gene>
    <name evidence="2" type="ORF">HHI36_012423</name>
</gene>
<dbReference type="Proteomes" id="UP001516400">
    <property type="component" value="Unassembled WGS sequence"/>
</dbReference>
<organism evidence="2 3">
    <name type="scientific">Cryptolaemus montrouzieri</name>
    <dbReference type="NCBI Taxonomy" id="559131"/>
    <lineage>
        <taxon>Eukaryota</taxon>
        <taxon>Metazoa</taxon>
        <taxon>Ecdysozoa</taxon>
        <taxon>Arthropoda</taxon>
        <taxon>Hexapoda</taxon>
        <taxon>Insecta</taxon>
        <taxon>Pterygota</taxon>
        <taxon>Neoptera</taxon>
        <taxon>Endopterygota</taxon>
        <taxon>Coleoptera</taxon>
        <taxon>Polyphaga</taxon>
        <taxon>Cucujiformia</taxon>
        <taxon>Coccinelloidea</taxon>
        <taxon>Coccinellidae</taxon>
        <taxon>Scymninae</taxon>
        <taxon>Scymnini</taxon>
        <taxon>Cryptolaemus</taxon>
    </lineage>
</organism>
<dbReference type="EMBL" id="JABFTP020000103">
    <property type="protein sequence ID" value="KAL3277062.1"/>
    <property type="molecule type" value="Genomic_DNA"/>
</dbReference>
<proteinExistence type="predicted"/>
<name>A0ABD2NFD6_9CUCU</name>
<protein>
    <submittedName>
        <fullName evidence="2">Uncharacterized protein</fullName>
    </submittedName>
</protein>
<feature type="compositionally biased region" description="Polar residues" evidence="1">
    <location>
        <begin position="82"/>
        <end position="95"/>
    </location>
</feature>
<evidence type="ECO:0000313" key="2">
    <source>
        <dbReference type="EMBL" id="KAL3277062.1"/>
    </source>
</evidence>
<sequence length="112" mass="11929">MVLAPTNAYPSCFLNRTAEGEKERAGSAAVSVARNDARLRNELTVPSISSLFCSSPFQRPSTLTRPRNSTSTWSASMPRANALSTPSAPGSNPTHLESAAYNVADSFGPRNE</sequence>
<comment type="caution">
    <text evidence="2">The sequence shown here is derived from an EMBL/GenBank/DDBJ whole genome shotgun (WGS) entry which is preliminary data.</text>
</comment>
<dbReference type="AlphaFoldDB" id="A0ABD2NFD6"/>
<feature type="region of interest" description="Disordered" evidence="1">
    <location>
        <begin position="56"/>
        <end position="112"/>
    </location>
</feature>
<accession>A0ABD2NFD6</accession>
<feature type="compositionally biased region" description="Polar residues" evidence="1">
    <location>
        <begin position="56"/>
        <end position="75"/>
    </location>
</feature>
<reference evidence="2 3" key="1">
    <citation type="journal article" date="2021" name="BMC Biol.">
        <title>Horizontally acquired antibacterial genes associated with adaptive radiation of ladybird beetles.</title>
        <authorList>
            <person name="Li H.S."/>
            <person name="Tang X.F."/>
            <person name="Huang Y.H."/>
            <person name="Xu Z.Y."/>
            <person name="Chen M.L."/>
            <person name="Du X.Y."/>
            <person name="Qiu B.Y."/>
            <person name="Chen P.T."/>
            <person name="Zhang W."/>
            <person name="Slipinski A."/>
            <person name="Escalona H.E."/>
            <person name="Waterhouse R.M."/>
            <person name="Zwick A."/>
            <person name="Pang H."/>
        </authorList>
    </citation>
    <scope>NUCLEOTIDE SEQUENCE [LARGE SCALE GENOMIC DNA]</scope>
    <source>
        <strain evidence="2">SYSU2018</strain>
    </source>
</reference>
<evidence type="ECO:0000256" key="1">
    <source>
        <dbReference type="SAM" id="MobiDB-lite"/>
    </source>
</evidence>
<evidence type="ECO:0000313" key="3">
    <source>
        <dbReference type="Proteomes" id="UP001516400"/>
    </source>
</evidence>